<dbReference type="Pfam" id="PF00170">
    <property type="entry name" value="bZIP_1"/>
    <property type="match status" value="1"/>
</dbReference>
<keyword evidence="5" id="KW-0804">Transcription</keyword>
<dbReference type="GO" id="GO:0005634">
    <property type="term" value="C:nucleus"/>
    <property type="evidence" value="ECO:0007669"/>
    <property type="project" value="TreeGrafter"/>
</dbReference>
<dbReference type="GO" id="GO:0000978">
    <property type="term" value="F:RNA polymerase II cis-regulatory region sequence-specific DNA binding"/>
    <property type="evidence" value="ECO:0007669"/>
    <property type="project" value="TreeGrafter"/>
</dbReference>
<dbReference type="SMART" id="SM00338">
    <property type="entry name" value="BRLZ"/>
    <property type="match status" value="1"/>
</dbReference>
<dbReference type="CDD" id="cd14700">
    <property type="entry name" value="bZIP_ATF6"/>
    <property type="match status" value="1"/>
</dbReference>
<evidence type="ECO:0000256" key="8">
    <source>
        <dbReference type="SAM" id="MobiDB-lite"/>
    </source>
</evidence>
<keyword evidence="7" id="KW-0175">Coiled coil</keyword>
<dbReference type="AlphaFoldDB" id="A0A0V0G7L4"/>
<evidence type="ECO:0000256" key="6">
    <source>
        <dbReference type="ARBA" id="ARBA00023242"/>
    </source>
</evidence>
<evidence type="ECO:0000256" key="5">
    <source>
        <dbReference type="ARBA" id="ARBA00023163"/>
    </source>
</evidence>
<evidence type="ECO:0000256" key="2">
    <source>
        <dbReference type="ARBA" id="ARBA00009050"/>
    </source>
</evidence>
<dbReference type="EMBL" id="GECL01002420">
    <property type="protein sequence ID" value="JAP03704.1"/>
    <property type="molecule type" value="Transcribed_RNA"/>
</dbReference>
<reference evidence="10" key="1">
    <citation type="journal article" date="2018" name="J. Proteomics">
        <title>Exploring the molecular complexity of Triatoma dimidiata sialome.</title>
        <authorList>
            <person name="Santiago P.B."/>
            <person name="de Araujo C.N."/>
            <person name="Charneau S."/>
            <person name="Bastos I.M.D."/>
            <person name="Assumpcao T.C.F."/>
            <person name="Queiroz R.M.L."/>
            <person name="Praca Y.R."/>
            <person name="Cordeiro T.M."/>
            <person name="Garcia C.H.S."/>
            <person name="da Silva I.G."/>
            <person name="Raiol T."/>
            <person name="Motta F.N."/>
            <person name="de Araujo Oliveira J.V."/>
            <person name="de Sousa M.V."/>
            <person name="Ribeiro J.M.C."/>
            <person name="de Santana J.M."/>
        </authorList>
    </citation>
    <scope>NUCLEOTIDE SEQUENCE</scope>
    <source>
        <strain evidence="10">Santander</strain>
        <tissue evidence="10">Salivary glands</tissue>
    </source>
</reference>
<evidence type="ECO:0000256" key="1">
    <source>
        <dbReference type="ARBA" id="ARBA00004167"/>
    </source>
</evidence>
<feature type="domain" description="BZIP" evidence="9">
    <location>
        <begin position="256"/>
        <end position="319"/>
    </location>
</feature>
<feature type="non-terminal residue" evidence="10">
    <location>
        <position position="1"/>
    </location>
</feature>
<dbReference type="InterPro" id="IPR051882">
    <property type="entry name" value="ATF_bZIP_TF"/>
</dbReference>
<proteinExistence type="inferred from homology"/>
<dbReference type="GO" id="GO:0030968">
    <property type="term" value="P:endoplasmic reticulum unfolded protein response"/>
    <property type="evidence" value="ECO:0007669"/>
    <property type="project" value="TreeGrafter"/>
</dbReference>
<evidence type="ECO:0000256" key="3">
    <source>
        <dbReference type="ARBA" id="ARBA00023015"/>
    </source>
</evidence>
<dbReference type="GO" id="GO:0016020">
    <property type="term" value="C:membrane"/>
    <property type="evidence" value="ECO:0007669"/>
    <property type="project" value="UniProtKB-SubCell"/>
</dbReference>
<keyword evidence="4" id="KW-0238">DNA-binding</keyword>
<keyword evidence="6" id="KW-0539">Nucleus</keyword>
<dbReference type="PROSITE" id="PS50217">
    <property type="entry name" value="BZIP"/>
    <property type="match status" value="1"/>
</dbReference>
<keyword evidence="3" id="KW-0805">Transcription regulation</keyword>
<dbReference type="PANTHER" id="PTHR46164:SF3">
    <property type="entry name" value="ATF6, ISOFORM C"/>
    <property type="match status" value="1"/>
</dbReference>
<evidence type="ECO:0000256" key="7">
    <source>
        <dbReference type="SAM" id="Coils"/>
    </source>
</evidence>
<accession>A0A0V0G7L4</accession>
<feature type="coiled-coil region" evidence="7">
    <location>
        <begin position="274"/>
        <end position="315"/>
    </location>
</feature>
<dbReference type="InterPro" id="IPR004827">
    <property type="entry name" value="bZIP"/>
</dbReference>
<dbReference type="PRINTS" id="PR00041">
    <property type="entry name" value="LEUZIPPRCREB"/>
</dbReference>
<evidence type="ECO:0000313" key="10">
    <source>
        <dbReference type="EMBL" id="JAP03704.1"/>
    </source>
</evidence>
<feature type="region of interest" description="Disordered" evidence="8">
    <location>
        <begin position="81"/>
        <end position="104"/>
    </location>
</feature>
<name>A0A0V0G7L4_TRIDM</name>
<dbReference type="InterPro" id="IPR046347">
    <property type="entry name" value="bZIP_sf"/>
</dbReference>
<dbReference type="PANTHER" id="PTHR46164">
    <property type="entry name" value="ATF6, ISOFORM C"/>
    <property type="match status" value="1"/>
</dbReference>
<comment type="similarity">
    <text evidence="2">Belongs to the bZIP family. ATF subfamily.</text>
</comment>
<dbReference type="SUPFAM" id="SSF57959">
    <property type="entry name" value="Leucine zipper domain"/>
    <property type="match status" value="1"/>
</dbReference>
<comment type="subcellular location">
    <subcellularLocation>
        <location evidence="1">Membrane</location>
        <topology evidence="1">Single-pass membrane protein</topology>
    </subcellularLocation>
</comment>
<protein>
    <submittedName>
        <fullName evidence="10">Putative cyclic amp-dependent transcription factor atf-6 alpha isoform 1</fullName>
    </submittedName>
</protein>
<dbReference type="Gene3D" id="1.20.5.170">
    <property type="match status" value="1"/>
</dbReference>
<dbReference type="GO" id="GO:0000981">
    <property type="term" value="F:DNA-binding transcription factor activity, RNA polymerase II-specific"/>
    <property type="evidence" value="ECO:0007669"/>
    <property type="project" value="TreeGrafter"/>
</dbReference>
<evidence type="ECO:0000256" key="4">
    <source>
        <dbReference type="ARBA" id="ARBA00023125"/>
    </source>
</evidence>
<organism evidence="10">
    <name type="scientific">Triatoma dimidiata</name>
    <name type="common">Kissing bug</name>
    <name type="synonym">Meccus dimidiatus</name>
    <dbReference type="NCBI Taxonomy" id="72491"/>
    <lineage>
        <taxon>Eukaryota</taxon>
        <taxon>Metazoa</taxon>
        <taxon>Ecdysozoa</taxon>
        <taxon>Arthropoda</taxon>
        <taxon>Hexapoda</taxon>
        <taxon>Insecta</taxon>
        <taxon>Pterygota</taxon>
        <taxon>Neoptera</taxon>
        <taxon>Paraneoptera</taxon>
        <taxon>Hemiptera</taxon>
        <taxon>Heteroptera</taxon>
        <taxon>Panheteroptera</taxon>
        <taxon>Cimicomorpha</taxon>
        <taxon>Reduviidae</taxon>
        <taxon>Triatominae</taxon>
        <taxon>Triatoma</taxon>
    </lineage>
</organism>
<sequence>FSEEFDDLLPEDDILESKMCLDNNFFDSLLEEGNSCQWPDIFSQLDQIKEEDGDIAIKLESFDNELDPKIVTDSILSLGGSSDASNSPDTKYILETPPVSPPINDTTMRSFESEIMNSCSTTVQNNKSPVLRINPNNVKIIQNIKGLKPVGKQTQVVLPKEILQKAIKLGTKGTTSETSNGNSIANPRTNLGCNNPVIISSSQIGGSPTISVLPHEGNSIKPGLQSTSTIPNKPHILPLIKQESDILVKNELNLKALKRQQRMIKNRESACLSRKKKKEYVTSLESKISDLEHENSKLKMENDLLKSRIKELETGFRSNGKVQTLLNSNLRKTIAIFAVLLTVSVNIGSISLLSREGLGTSELKVKGELVGNDITRRGRSLLWTQSEIKPTYSNRSISSGSSKSYSTCPLYINQTESLRLEKELRQWIAVDEKRGRYRNSTRRSTDNQNLIQQLIFQNPKKKIKTPNKTQRKTLSAVEIYHPPFPGSLPRREDTFYVFSFSSDHLLVPAVTHNNTLRPKMSFVIPTVPLNDSFINHGPVPMMQIDCEVLATRSIEFTEKDFRIFRPKEEVSRKGNNSAQVSMRTNTYRPYFMQRRRVRPNSEFDDGFENYMNRISQAATTFP</sequence>
<evidence type="ECO:0000259" key="9">
    <source>
        <dbReference type="PROSITE" id="PS50217"/>
    </source>
</evidence>